<gene>
    <name evidence="3" type="primary">LOC104724882</name>
</gene>
<feature type="compositionally biased region" description="Acidic residues" evidence="1">
    <location>
        <begin position="152"/>
        <end position="161"/>
    </location>
</feature>
<dbReference type="Proteomes" id="UP000694864">
    <property type="component" value="Chromosome 11"/>
</dbReference>
<keyword evidence="2" id="KW-1185">Reference proteome</keyword>
<feature type="compositionally biased region" description="Low complexity" evidence="1">
    <location>
        <begin position="123"/>
        <end position="133"/>
    </location>
</feature>
<evidence type="ECO:0000313" key="2">
    <source>
        <dbReference type="Proteomes" id="UP000694864"/>
    </source>
</evidence>
<organism evidence="2 3">
    <name type="scientific">Camelina sativa</name>
    <name type="common">False flax</name>
    <name type="synonym">Myagrum sativum</name>
    <dbReference type="NCBI Taxonomy" id="90675"/>
    <lineage>
        <taxon>Eukaryota</taxon>
        <taxon>Viridiplantae</taxon>
        <taxon>Streptophyta</taxon>
        <taxon>Embryophyta</taxon>
        <taxon>Tracheophyta</taxon>
        <taxon>Spermatophyta</taxon>
        <taxon>Magnoliopsida</taxon>
        <taxon>eudicotyledons</taxon>
        <taxon>Gunneridae</taxon>
        <taxon>Pentapetalae</taxon>
        <taxon>rosids</taxon>
        <taxon>malvids</taxon>
        <taxon>Brassicales</taxon>
        <taxon>Brassicaceae</taxon>
        <taxon>Camelineae</taxon>
        <taxon>Camelina</taxon>
    </lineage>
</organism>
<dbReference type="RefSeq" id="XP_010441745.1">
    <property type="nucleotide sequence ID" value="XM_010443443.2"/>
</dbReference>
<evidence type="ECO:0000313" key="3">
    <source>
        <dbReference type="RefSeq" id="XP_010441745.1"/>
    </source>
</evidence>
<protein>
    <submittedName>
        <fullName evidence="3">Uncharacterized protein LOC104724882 isoform X2</fullName>
    </submittedName>
</protein>
<accession>A0ABM0UIS1</accession>
<proteinExistence type="predicted"/>
<reference evidence="3" key="2">
    <citation type="submission" date="2025-08" db="UniProtKB">
        <authorList>
            <consortium name="RefSeq"/>
        </authorList>
    </citation>
    <scope>IDENTIFICATION</scope>
    <source>
        <tissue evidence="3">Leaf</tissue>
    </source>
</reference>
<dbReference type="GeneID" id="104724882"/>
<feature type="region of interest" description="Disordered" evidence="1">
    <location>
        <begin position="115"/>
        <end position="167"/>
    </location>
</feature>
<sequence>MGLGDLVIVVFFFTEEDPILWDTDLVLSYYFFASWKWDFQVEDFHFYGKEDILTIKECWFYGREIDSFLSIGFKCDYSITILLPHRQIDAISQTSSGGSQEGFVICSASVNGPTQGNIRENGEANPEAATEPPEMADVHQSHPTNVPHESHEPEEDEDAELVDSALF</sequence>
<reference evidence="2" key="1">
    <citation type="journal article" date="2014" name="Nat. Commun.">
        <title>The emerging biofuel crop Camelina sativa retains a highly undifferentiated hexaploid genome structure.</title>
        <authorList>
            <person name="Kagale S."/>
            <person name="Koh C."/>
            <person name="Nixon J."/>
            <person name="Bollina V."/>
            <person name="Clarke W.E."/>
            <person name="Tuteja R."/>
            <person name="Spillane C."/>
            <person name="Robinson S.J."/>
            <person name="Links M.G."/>
            <person name="Clarke C."/>
            <person name="Higgins E.E."/>
            <person name="Huebert T."/>
            <person name="Sharpe A.G."/>
            <person name="Parkin I.A."/>
        </authorList>
    </citation>
    <scope>NUCLEOTIDE SEQUENCE [LARGE SCALE GENOMIC DNA]</scope>
    <source>
        <strain evidence="2">cv. DH55</strain>
    </source>
</reference>
<name>A0ABM0UIS1_CAMSA</name>
<evidence type="ECO:0000256" key="1">
    <source>
        <dbReference type="SAM" id="MobiDB-lite"/>
    </source>
</evidence>